<dbReference type="InterPro" id="IPR011006">
    <property type="entry name" value="CheY-like_superfamily"/>
</dbReference>
<dbReference type="KEGG" id="dal:Dalk_2831"/>
<dbReference type="Gene3D" id="1.10.287.130">
    <property type="match status" value="1"/>
</dbReference>
<dbReference type="Gene3D" id="3.30.565.10">
    <property type="entry name" value="Histidine kinase-like ATPase, C-terminal domain"/>
    <property type="match status" value="1"/>
</dbReference>
<dbReference type="SMART" id="SM00448">
    <property type="entry name" value="REC"/>
    <property type="match status" value="1"/>
</dbReference>
<dbReference type="SMART" id="SM00091">
    <property type="entry name" value="PAS"/>
    <property type="match status" value="3"/>
</dbReference>
<evidence type="ECO:0000256" key="2">
    <source>
        <dbReference type="ARBA" id="ARBA00012438"/>
    </source>
</evidence>
<evidence type="ECO:0000313" key="10">
    <source>
        <dbReference type="Proteomes" id="UP000000739"/>
    </source>
</evidence>
<dbReference type="InterPro" id="IPR036097">
    <property type="entry name" value="HisK_dim/P_sf"/>
</dbReference>
<dbReference type="Proteomes" id="UP000000739">
    <property type="component" value="Chromosome"/>
</dbReference>
<dbReference type="Pfam" id="PF08447">
    <property type="entry name" value="PAS_3"/>
    <property type="match status" value="1"/>
</dbReference>
<dbReference type="PANTHER" id="PTHR43065:SF42">
    <property type="entry name" value="TWO-COMPONENT SENSOR PPRA"/>
    <property type="match status" value="1"/>
</dbReference>
<dbReference type="Pfam" id="PF00072">
    <property type="entry name" value="Response_reg"/>
    <property type="match status" value="1"/>
</dbReference>
<evidence type="ECO:0000259" key="5">
    <source>
        <dbReference type="PROSITE" id="PS50109"/>
    </source>
</evidence>
<organism evidence="9 10">
    <name type="scientific">Desulfatibacillum aliphaticivorans</name>
    <dbReference type="NCBI Taxonomy" id="218208"/>
    <lineage>
        <taxon>Bacteria</taxon>
        <taxon>Pseudomonadati</taxon>
        <taxon>Thermodesulfobacteriota</taxon>
        <taxon>Desulfobacteria</taxon>
        <taxon>Desulfobacterales</taxon>
        <taxon>Desulfatibacillaceae</taxon>
        <taxon>Desulfatibacillum</taxon>
    </lineage>
</organism>
<dbReference type="EC" id="2.7.13.3" evidence="2"/>
<dbReference type="PROSITE" id="PS50109">
    <property type="entry name" value="HIS_KIN"/>
    <property type="match status" value="1"/>
</dbReference>
<feature type="domain" description="Histidine kinase" evidence="5">
    <location>
        <begin position="417"/>
        <end position="640"/>
    </location>
</feature>
<dbReference type="SUPFAM" id="SSF52172">
    <property type="entry name" value="CheY-like"/>
    <property type="match status" value="1"/>
</dbReference>
<evidence type="ECO:0000259" key="8">
    <source>
        <dbReference type="PROSITE" id="PS50113"/>
    </source>
</evidence>
<dbReference type="AlphaFoldDB" id="B8FB77"/>
<feature type="domain" description="PAC" evidence="8">
    <location>
        <begin position="93"/>
        <end position="151"/>
    </location>
</feature>
<dbReference type="InterPro" id="IPR001610">
    <property type="entry name" value="PAC"/>
</dbReference>
<dbReference type="HOGENOM" id="CLU_000445_114_51_7"/>
<dbReference type="CDD" id="cd00130">
    <property type="entry name" value="PAS"/>
    <property type="match status" value="3"/>
</dbReference>
<sequence length="781" mass="88825">MPPKPIYEELEERVHRLEKDLHDSRQIIQTILDAAPVRVFWKDTDLRYLGCNTLFAKDAGFDDPKDMIGKDDYQMAWKNQAEQYRADDQEVIQSGKPKLLIEEPQTGPNGSVKTILTSKAPLFNEEGELKGMLGAYTDITELKEREAEYAQLFALSIDMVCIADINTTAFLKVNPAFTDTLGFSEEELLNKSFLDFLHPDDFEKTRQVVETSLKLGKNVINFENRYRCKDGTYRWLSWVSHPIPEVGKTYAIARDITDYKDFEMKQASVQQELLKRNRFIEMILDYLPIGLGVNFIDTGEVTYLNRKFEEIYGWGKEEFPNIQGFFEKVFPDPVEREALQLRIMEDMASGDPKRMAWEDLKITTKAGAERIVFAKNIPIFDQNLMISTVQDVTEKRKLEAQVQQAQKMESIGRLAGGVAHDFNNMLSIISGCAEMALEDLDENAPIAANLQEIQKAAKRSADLTRQLLAFARRQTIAPKALNLNETIESMLKMLSRLIGEDIDLAWRPKDRLWKVMIDPSQVDQILANLCVNAKDAIERDGKITIETNNMFFGEEYCRDHEGFKSGEYVMIAVSDNGCGIKKENMDKLFEPFFTTKKIGQGTGLGLATVYGIVKQNNGFLNIYSEPGEGTCFKLYFPRYIKESMQHRERAEREPIAGGTETVLVVEDEEAFLRVSQMMLERLGYQVLAASGPKEAIQLAESFSGRIHLLMTDVVMPEMSGRDLAERLTESYPGMKCLFMSGYTANVIAHHGVLDEGINFINKPFSKHEVAIKVREALDQKT</sequence>
<dbReference type="PROSITE" id="PS50110">
    <property type="entry name" value="RESPONSE_REGULATORY"/>
    <property type="match status" value="1"/>
</dbReference>
<evidence type="ECO:0000259" key="7">
    <source>
        <dbReference type="PROSITE" id="PS50112"/>
    </source>
</evidence>
<dbReference type="InterPro" id="IPR013655">
    <property type="entry name" value="PAS_fold_3"/>
</dbReference>
<dbReference type="InterPro" id="IPR036890">
    <property type="entry name" value="HATPase_C_sf"/>
</dbReference>
<dbReference type="SUPFAM" id="SSF55874">
    <property type="entry name" value="ATPase domain of HSP90 chaperone/DNA topoisomerase II/histidine kinase"/>
    <property type="match status" value="1"/>
</dbReference>
<dbReference type="PROSITE" id="PS50112">
    <property type="entry name" value="PAS"/>
    <property type="match status" value="2"/>
</dbReference>
<dbReference type="Pfam" id="PF00512">
    <property type="entry name" value="HisKA"/>
    <property type="match status" value="1"/>
</dbReference>
<dbReference type="InterPro" id="IPR000014">
    <property type="entry name" value="PAS"/>
</dbReference>
<feature type="domain" description="Response regulatory" evidence="6">
    <location>
        <begin position="661"/>
        <end position="777"/>
    </location>
</feature>
<keyword evidence="3 4" id="KW-0597">Phosphoprotein</keyword>
<dbReference type="eggNOG" id="COG3829">
    <property type="taxonomic scope" value="Bacteria"/>
</dbReference>
<dbReference type="PANTHER" id="PTHR43065">
    <property type="entry name" value="SENSOR HISTIDINE KINASE"/>
    <property type="match status" value="1"/>
</dbReference>
<evidence type="ECO:0000313" key="9">
    <source>
        <dbReference type="EMBL" id="ACL04521.1"/>
    </source>
</evidence>
<dbReference type="InterPro" id="IPR003661">
    <property type="entry name" value="HisK_dim/P_dom"/>
</dbReference>
<feature type="domain" description="PAS" evidence="7">
    <location>
        <begin position="299"/>
        <end position="332"/>
    </location>
</feature>
<reference evidence="9 10" key="1">
    <citation type="journal article" date="2012" name="Environ. Microbiol.">
        <title>The genome sequence of Desulfatibacillum alkenivorans AK-01: a blueprint for anaerobic alkane oxidation.</title>
        <authorList>
            <person name="Callaghan A.V."/>
            <person name="Morris B.E."/>
            <person name="Pereira I.A."/>
            <person name="McInerney M.J."/>
            <person name="Austin R.N."/>
            <person name="Groves J.T."/>
            <person name="Kukor J.J."/>
            <person name="Suflita J.M."/>
            <person name="Young L.Y."/>
            <person name="Zylstra G.J."/>
            <person name="Wawrik B."/>
        </authorList>
    </citation>
    <scope>NUCLEOTIDE SEQUENCE [LARGE SCALE GENOMIC DNA]</scope>
    <source>
        <strain evidence="9 10">AK-01</strain>
    </source>
</reference>
<dbReference type="Gene3D" id="3.40.50.2300">
    <property type="match status" value="1"/>
</dbReference>
<name>B8FB77_DESAL</name>
<dbReference type="GO" id="GO:0000155">
    <property type="term" value="F:phosphorelay sensor kinase activity"/>
    <property type="evidence" value="ECO:0007669"/>
    <property type="project" value="InterPro"/>
</dbReference>
<dbReference type="InterPro" id="IPR005467">
    <property type="entry name" value="His_kinase_dom"/>
</dbReference>
<dbReference type="PROSITE" id="PS50113">
    <property type="entry name" value="PAC"/>
    <property type="match status" value="1"/>
</dbReference>
<dbReference type="Pfam" id="PF08448">
    <property type="entry name" value="PAS_4"/>
    <property type="match status" value="1"/>
</dbReference>
<evidence type="ECO:0000256" key="3">
    <source>
        <dbReference type="ARBA" id="ARBA00022553"/>
    </source>
</evidence>
<feature type="modified residue" description="4-aspartylphosphate" evidence="4">
    <location>
        <position position="712"/>
    </location>
</feature>
<dbReference type="eggNOG" id="COG2202">
    <property type="taxonomic scope" value="Bacteria"/>
</dbReference>
<dbReference type="SUPFAM" id="SSF47384">
    <property type="entry name" value="Homodimeric domain of signal transducing histidine kinase"/>
    <property type="match status" value="1"/>
</dbReference>
<dbReference type="InterPro" id="IPR001789">
    <property type="entry name" value="Sig_transdc_resp-reg_receiver"/>
</dbReference>
<dbReference type="NCBIfam" id="TIGR00229">
    <property type="entry name" value="sensory_box"/>
    <property type="match status" value="3"/>
</dbReference>
<dbReference type="InterPro" id="IPR000700">
    <property type="entry name" value="PAS-assoc_C"/>
</dbReference>
<protein>
    <recommendedName>
        <fullName evidence="2">histidine kinase</fullName>
        <ecNumber evidence="2">2.7.13.3</ecNumber>
    </recommendedName>
</protein>
<dbReference type="InterPro" id="IPR035965">
    <property type="entry name" value="PAS-like_dom_sf"/>
</dbReference>
<feature type="domain" description="PAS" evidence="7">
    <location>
        <begin position="145"/>
        <end position="216"/>
    </location>
</feature>
<dbReference type="EMBL" id="CP001322">
    <property type="protein sequence ID" value="ACL04521.1"/>
    <property type="molecule type" value="Genomic_DNA"/>
</dbReference>
<dbReference type="Pfam" id="PF02518">
    <property type="entry name" value="HATPase_c"/>
    <property type="match status" value="1"/>
</dbReference>
<proteinExistence type="predicted"/>
<evidence type="ECO:0000259" key="6">
    <source>
        <dbReference type="PROSITE" id="PS50110"/>
    </source>
</evidence>
<keyword evidence="10" id="KW-1185">Reference proteome</keyword>
<dbReference type="SMART" id="SM00388">
    <property type="entry name" value="HisKA"/>
    <property type="match status" value="1"/>
</dbReference>
<gene>
    <name evidence="9" type="ordered locus">Dalk_2831</name>
</gene>
<dbReference type="SMART" id="SM00387">
    <property type="entry name" value="HATPase_c"/>
    <property type="match status" value="1"/>
</dbReference>
<keyword evidence="9" id="KW-0418">Kinase</keyword>
<comment type="catalytic activity">
    <reaction evidence="1">
        <text>ATP + protein L-histidine = ADP + protein N-phospho-L-histidine.</text>
        <dbReference type="EC" id="2.7.13.3"/>
    </reaction>
</comment>
<dbReference type="Pfam" id="PF13426">
    <property type="entry name" value="PAS_9"/>
    <property type="match status" value="1"/>
</dbReference>
<keyword evidence="9" id="KW-0808">Transferase</keyword>
<dbReference type="SUPFAM" id="SSF55785">
    <property type="entry name" value="PYP-like sensor domain (PAS domain)"/>
    <property type="match status" value="3"/>
</dbReference>
<dbReference type="RefSeq" id="WP_015947591.1">
    <property type="nucleotide sequence ID" value="NC_011768.1"/>
</dbReference>
<dbReference type="eggNOG" id="COG0784">
    <property type="taxonomic scope" value="Bacteria"/>
</dbReference>
<dbReference type="InterPro" id="IPR003594">
    <property type="entry name" value="HATPase_dom"/>
</dbReference>
<dbReference type="Gene3D" id="3.30.450.20">
    <property type="entry name" value="PAS domain"/>
    <property type="match status" value="3"/>
</dbReference>
<evidence type="ECO:0000256" key="4">
    <source>
        <dbReference type="PROSITE-ProRule" id="PRU00169"/>
    </source>
</evidence>
<dbReference type="CDD" id="cd00082">
    <property type="entry name" value="HisKA"/>
    <property type="match status" value="1"/>
</dbReference>
<dbReference type="PRINTS" id="PR00344">
    <property type="entry name" value="BCTRLSENSOR"/>
</dbReference>
<dbReference type="SMART" id="SM00086">
    <property type="entry name" value="PAC"/>
    <property type="match status" value="3"/>
</dbReference>
<evidence type="ECO:0000256" key="1">
    <source>
        <dbReference type="ARBA" id="ARBA00000085"/>
    </source>
</evidence>
<dbReference type="InterPro" id="IPR004358">
    <property type="entry name" value="Sig_transdc_His_kin-like_C"/>
</dbReference>
<dbReference type="eggNOG" id="COG4191">
    <property type="taxonomic scope" value="Bacteria"/>
</dbReference>
<accession>B8FB77</accession>
<dbReference type="InterPro" id="IPR013656">
    <property type="entry name" value="PAS_4"/>
</dbReference>